<gene>
    <name evidence="1" type="ORF">ABVT43_21145</name>
</gene>
<organism evidence="1 2">
    <name type="scientific">Aliikangiella maris</name>
    <dbReference type="NCBI Taxonomy" id="3162458"/>
    <lineage>
        <taxon>Bacteria</taxon>
        <taxon>Pseudomonadati</taxon>
        <taxon>Pseudomonadota</taxon>
        <taxon>Gammaproteobacteria</taxon>
        <taxon>Oceanospirillales</taxon>
        <taxon>Pleioneaceae</taxon>
        <taxon>Aliikangiella</taxon>
    </lineage>
</organism>
<name>A0ABV2C0E3_9GAMM</name>
<evidence type="ECO:0000313" key="1">
    <source>
        <dbReference type="EMBL" id="MET1257652.1"/>
    </source>
</evidence>
<accession>A0ABV2C0E3</accession>
<comment type="caution">
    <text evidence="1">The sequence shown here is derived from an EMBL/GenBank/DDBJ whole genome shotgun (WGS) entry which is preliminary data.</text>
</comment>
<dbReference type="RefSeq" id="WP_353898233.1">
    <property type="nucleotide sequence ID" value="NZ_JBEVCJ010000157.1"/>
</dbReference>
<dbReference type="Proteomes" id="UP001548189">
    <property type="component" value="Unassembled WGS sequence"/>
</dbReference>
<reference evidence="1 2" key="1">
    <citation type="submission" date="2024-06" db="EMBL/GenBank/DDBJ databases">
        <authorList>
            <person name="Li F."/>
        </authorList>
    </citation>
    <scope>NUCLEOTIDE SEQUENCE [LARGE SCALE GENOMIC DNA]</scope>
    <source>
        <strain evidence="1 2">GXAS 311</strain>
    </source>
</reference>
<proteinExistence type="predicted"/>
<sequence>MDQQQYQDWLDSRETILKKLKSKLDSTLSEKLDFSPASLQLAGEYLVTHFDSLDSLYQQENRDIHMGMSTYAFEVFRRNCDFPH</sequence>
<evidence type="ECO:0000313" key="2">
    <source>
        <dbReference type="Proteomes" id="UP001548189"/>
    </source>
</evidence>
<protein>
    <submittedName>
        <fullName evidence="1">Uncharacterized protein</fullName>
    </submittedName>
</protein>
<keyword evidence="2" id="KW-1185">Reference proteome</keyword>
<dbReference type="EMBL" id="JBEVCJ010000157">
    <property type="protein sequence ID" value="MET1257652.1"/>
    <property type="molecule type" value="Genomic_DNA"/>
</dbReference>